<keyword evidence="1" id="KW-0812">Transmembrane</keyword>
<evidence type="ECO:0000313" key="3">
    <source>
        <dbReference type="Proteomes" id="UP000002668"/>
    </source>
</evidence>
<sequence>MQACQISERHGFVVVGVGDFLLWVLDWIAFERIEWYHGRYSRYDRCSSDRRQTGYAM</sequence>
<evidence type="ECO:0000313" key="2">
    <source>
        <dbReference type="EMBL" id="CBX98641.1"/>
    </source>
</evidence>
<evidence type="ECO:0000256" key="1">
    <source>
        <dbReference type="SAM" id="Phobius"/>
    </source>
</evidence>
<accession>E5A4U3</accession>
<keyword evidence="1" id="KW-1133">Transmembrane helix</keyword>
<dbReference type="EMBL" id="FP929134">
    <property type="protein sequence ID" value="CBX98641.1"/>
    <property type="molecule type" value="Genomic_DNA"/>
</dbReference>
<protein>
    <submittedName>
        <fullName evidence="2">Predicted protein</fullName>
    </submittedName>
</protein>
<proteinExistence type="predicted"/>
<gene>
    <name evidence="2" type="ORF">LEMA_uP078800.1</name>
</gene>
<reference evidence="3" key="1">
    <citation type="journal article" date="2011" name="Nat. Commun.">
        <title>Effector diversification within compartments of the Leptosphaeria maculans genome affected by Repeat-Induced Point mutations.</title>
        <authorList>
            <person name="Rouxel T."/>
            <person name="Grandaubert J."/>
            <person name="Hane J.K."/>
            <person name="Hoede C."/>
            <person name="van de Wouw A.P."/>
            <person name="Couloux A."/>
            <person name="Dominguez V."/>
            <person name="Anthouard V."/>
            <person name="Bally P."/>
            <person name="Bourras S."/>
            <person name="Cozijnsen A.J."/>
            <person name="Ciuffetti L.M."/>
            <person name="Degrave A."/>
            <person name="Dilmaghani A."/>
            <person name="Duret L."/>
            <person name="Fudal I."/>
            <person name="Goodwin S.B."/>
            <person name="Gout L."/>
            <person name="Glaser N."/>
            <person name="Linglin J."/>
            <person name="Kema G.H.J."/>
            <person name="Lapalu N."/>
            <person name="Lawrence C.B."/>
            <person name="May K."/>
            <person name="Meyer M."/>
            <person name="Ollivier B."/>
            <person name="Poulain J."/>
            <person name="Schoch C.L."/>
            <person name="Simon A."/>
            <person name="Spatafora J.W."/>
            <person name="Stachowiak A."/>
            <person name="Turgeon B.G."/>
            <person name="Tyler B.M."/>
            <person name="Vincent D."/>
            <person name="Weissenbach J."/>
            <person name="Amselem J."/>
            <person name="Quesneville H."/>
            <person name="Oliver R.P."/>
            <person name="Wincker P."/>
            <person name="Balesdent M.-H."/>
            <person name="Howlett B.J."/>
        </authorList>
    </citation>
    <scope>NUCLEOTIDE SEQUENCE [LARGE SCALE GENOMIC DNA]</scope>
    <source>
        <strain evidence="3">JN3 / isolate v23.1.3 / race Av1-4-5-6-7-8</strain>
    </source>
</reference>
<dbReference type="Proteomes" id="UP000002668">
    <property type="component" value="Genome"/>
</dbReference>
<dbReference type="VEuPathDB" id="FungiDB:LEMA_uP078800.1"/>
<keyword evidence="1" id="KW-0472">Membrane</keyword>
<name>E5A4U3_LEPMJ</name>
<organism evidence="3">
    <name type="scientific">Leptosphaeria maculans (strain JN3 / isolate v23.1.3 / race Av1-4-5-6-7-8)</name>
    <name type="common">Blackleg fungus</name>
    <name type="synonym">Phoma lingam</name>
    <dbReference type="NCBI Taxonomy" id="985895"/>
    <lineage>
        <taxon>Eukaryota</taxon>
        <taxon>Fungi</taxon>
        <taxon>Dikarya</taxon>
        <taxon>Ascomycota</taxon>
        <taxon>Pezizomycotina</taxon>
        <taxon>Dothideomycetes</taxon>
        <taxon>Pleosporomycetidae</taxon>
        <taxon>Pleosporales</taxon>
        <taxon>Pleosporineae</taxon>
        <taxon>Leptosphaeriaceae</taxon>
        <taxon>Plenodomus</taxon>
        <taxon>Plenodomus lingam/Leptosphaeria maculans species complex</taxon>
    </lineage>
</organism>
<dbReference type="AlphaFoldDB" id="E5A4U3"/>
<keyword evidence="3" id="KW-1185">Reference proteome</keyword>
<dbReference type="HOGENOM" id="CLU_2996903_0_0_1"/>
<dbReference type="InParanoid" id="E5A4U3"/>
<feature type="transmembrane region" description="Helical" evidence="1">
    <location>
        <begin position="12"/>
        <end position="30"/>
    </location>
</feature>